<dbReference type="GeneID" id="20246127"/>
<dbReference type="HOGENOM" id="CLU_007946_3_0_1"/>
<dbReference type="PANTHER" id="PTHR11785:SF528">
    <property type="entry name" value="AMINO ACID TRANSPORTER PROTEIN JHI-21"/>
    <property type="match status" value="1"/>
</dbReference>
<keyword evidence="7" id="KW-1185">Reference proteome</keyword>
<dbReference type="CTD" id="20246127"/>
<dbReference type="PANTHER" id="PTHR11785">
    <property type="entry name" value="AMINO ACID TRANSPORTER"/>
    <property type="match status" value="1"/>
</dbReference>
<protein>
    <recommendedName>
        <fullName evidence="8">Amino acid permease/ SLC12A domain-containing protein</fullName>
    </recommendedName>
</protein>
<dbReference type="OMA" id="GSIHNRI"/>
<dbReference type="InterPro" id="IPR002293">
    <property type="entry name" value="AA/rel_permease1"/>
</dbReference>
<dbReference type="EMBL" id="KB201890">
    <property type="protein sequence ID" value="ESO93693.1"/>
    <property type="molecule type" value="Genomic_DNA"/>
</dbReference>
<evidence type="ECO:0008006" key="8">
    <source>
        <dbReference type="Google" id="ProtNLM"/>
    </source>
</evidence>
<feature type="transmembrane region" description="Helical" evidence="5">
    <location>
        <begin position="115"/>
        <end position="134"/>
    </location>
</feature>
<feature type="transmembrane region" description="Helical" evidence="5">
    <location>
        <begin position="295"/>
        <end position="321"/>
    </location>
</feature>
<keyword evidence="3 5" id="KW-1133">Transmembrane helix</keyword>
<evidence type="ECO:0000313" key="6">
    <source>
        <dbReference type="EMBL" id="ESO93693.1"/>
    </source>
</evidence>
<evidence type="ECO:0000256" key="1">
    <source>
        <dbReference type="ARBA" id="ARBA00004141"/>
    </source>
</evidence>
<evidence type="ECO:0000256" key="5">
    <source>
        <dbReference type="SAM" id="Phobius"/>
    </source>
</evidence>
<dbReference type="PIRSF" id="PIRSF006060">
    <property type="entry name" value="AA_transporter"/>
    <property type="match status" value="1"/>
</dbReference>
<feature type="transmembrane region" description="Helical" evidence="5">
    <location>
        <begin position="90"/>
        <end position="108"/>
    </location>
</feature>
<dbReference type="STRING" id="225164.V3ZQL1"/>
<dbReference type="RefSeq" id="XP_009055328.1">
    <property type="nucleotide sequence ID" value="XM_009057080.1"/>
</dbReference>
<keyword evidence="2 5" id="KW-0812">Transmembrane</keyword>
<dbReference type="Pfam" id="PF13520">
    <property type="entry name" value="AA_permease_2"/>
    <property type="match status" value="1"/>
</dbReference>
<evidence type="ECO:0000256" key="4">
    <source>
        <dbReference type="ARBA" id="ARBA00023136"/>
    </source>
</evidence>
<sequence>MGERNTSTAVATGQAVELKKQISLFDCVTLIVGTVIGAGIFVSPVGILLNVQSVGMSIILWAACGLYSGLCAMCFAELGAAMPVTGGEYMYIYTAFGDFAGFLCLWIYITINYCVGYAALCLVFSTYILQPLYMTCEVPVIVIRLLSVLIYTLLTTLNCRNVKWVTKLQAVTTGAALTALVGIVIIGVVWIIKGETGRFENAFEGSDYSPGKITIGFYSGIFAYSGWNNVCMIASEIVKPQRNIPLSIIISLSIVTLVYIAVNIGYFAVLTPSQMIKSSAVAVTFAEHTLGKGSFVMSILIASAVVGTLNGSMLAFSRLIYMGANNNHVPQFIGMLSIKNKTPSPSLMFICLIVLILQYFEEVFYLIELSGFGSATVISATLAALLKLRWKNKLDRPFKLHISIPIIMFITSLMIACLTIYQKPTESGYAILTIALGVPYYLFTVLWKDKPVCLQRKLSKYKIQ</sequence>
<dbReference type="Proteomes" id="UP000030746">
    <property type="component" value="Unassembled WGS sequence"/>
</dbReference>
<feature type="transmembrane region" description="Helical" evidence="5">
    <location>
        <begin position="140"/>
        <end position="159"/>
    </location>
</feature>
<gene>
    <name evidence="6" type="ORF">LOTGIDRAFT_209233</name>
</gene>
<feature type="transmembrane region" description="Helical" evidence="5">
    <location>
        <begin position="400"/>
        <end position="421"/>
    </location>
</feature>
<evidence type="ECO:0000256" key="3">
    <source>
        <dbReference type="ARBA" id="ARBA00022989"/>
    </source>
</evidence>
<feature type="transmembrane region" description="Helical" evidence="5">
    <location>
        <begin position="58"/>
        <end position="78"/>
    </location>
</feature>
<dbReference type="GO" id="GO:0016020">
    <property type="term" value="C:membrane"/>
    <property type="evidence" value="ECO:0007669"/>
    <property type="project" value="UniProtKB-SubCell"/>
</dbReference>
<evidence type="ECO:0000313" key="7">
    <source>
        <dbReference type="Proteomes" id="UP000030746"/>
    </source>
</evidence>
<comment type="subcellular location">
    <subcellularLocation>
        <location evidence="1">Membrane</location>
        <topology evidence="1">Multi-pass membrane protein</topology>
    </subcellularLocation>
</comment>
<dbReference type="InterPro" id="IPR050598">
    <property type="entry name" value="AminoAcid_Transporter"/>
</dbReference>
<feature type="transmembrane region" description="Helical" evidence="5">
    <location>
        <begin position="171"/>
        <end position="193"/>
    </location>
</feature>
<feature type="transmembrane region" description="Helical" evidence="5">
    <location>
        <begin position="427"/>
        <end position="447"/>
    </location>
</feature>
<feature type="transmembrane region" description="Helical" evidence="5">
    <location>
        <begin position="246"/>
        <end position="269"/>
    </location>
</feature>
<name>V3ZQL1_LOTGI</name>
<dbReference type="Gene3D" id="1.20.1740.10">
    <property type="entry name" value="Amino acid/polyamine transporter I"/>
    <property type="match status" value="1"/>
</dbReference>
<accession>V3ZQL1</accession>
<feature type="transmembrane region" description="Helical" evidence="5">
    <location>
        <begin position="366"/>
        <end position="388"/>
    </location>
</feature>
<proteinExistence type="predicted"/>
<feature type="transmembrane region" description="Helical" evidence="5">
    <location>
        <begin position="213"/>
        <end position="234"/>
    </location>
</feature>
<dbReference type="GO" id="GO:0015179">
    <property type="term" value="F:L-amino acid transmembrane transporter activity"/>
    <property type="evidence" value="ECO:0007669"/>
    <property type="project" value="TreeGrafter"/>
</dbReference>
<dbReference type="AlphaFoldDB" id="V3ZQL1"/>
<reference evidence="6 7" key="1">
    <citation type="journal article" date="2013" name="Nature">
        <title>Insights into bilaterian evolution from three spiralian genomes.</title>
        <authorList>
            <person name="Simakov O."/>
            <person name="Marletaz F."/>
            <person name="Cho S.J."/>
            <person name="Edsinger-Gonzales E."/>
            <person name="Havlak P."/>
            <person name="Hellsten U."/>
            <person name="Kuo D.H."/>
            <person name="Larsson T."/>
            <person name="Lv J."/>
            <person name="Arendt D."/>
            <person name="Savage R."/>
            <person name="Osoegawa K."/>
            <person name="de Jong P."/>
            <person name="Grimwood J."/>
            <person name="Chapman J.A."/>
            <person name="Shapiro H."/>
            <person name="Aerts A."/>
            <person name="Otillar R.P."/>
            <person name="Terry A.Y."/>
            <person name="Boore J.L."/>
            <person name="Grigoriev I.V."/>
            <person name="Lindberg D.R."/>
            <person name="Seaver E.C."/>
            <person name="Weisblat D.A."/>
            <person name="Putnam N.H."/>
            <person name="Rokhsar D.S."/>
        </authorList>
    </citation>
    <scope>NUCLEOTIDE SEQUENCE [LARGE SCALE GENOMIC DNA]</scope>
</reference>
<dbReference type="OrthoDB" id="5982228at2759"/>
<keyword evidence="4 5" id="KW-0472">Membrane</keyword>
<evidence type="ECO:0000256" key="2">
    <source>
        <dbReference type="ARBA" id="ARBA00022692"/>
    </source>
</evidence>
<dbReference type="KEGG" id="lgi:LOTGIDRAFT_209233"/>
<feature type="transmembrane region" description="Helical" evidence="5">
    <location>
        <begin position="28"/>
        <end position="51"/>
    </location>
</feature>
<feature type="transmembrane region" description="Helical" evidence="5">
    <location>
        <begin position="342"/>
        <end position="360"/>
    </location>
</feature>
<organism evidence="6 7">
    <name type="scientific">Lottia gigantea</name>
    <name type="common">Giant owl limpet</name>
    <dbReference type="NCBI Taxonomy" id="225164"/>
    <lineage>
        <taxon>Eukaryota</taxon>
        <taxon>Metazoa</taxon>
        <taxon>Spiralia</taxon>
        <taxon>Lophotrochozoa</taxon>
        <taxon>Mollusca</taxon>
        <taxon>Gastropoda</taxon>
        <taxon>Patellogastropoda</taxon>
        <taxon>Lottioidea</taxon>
        <taxon>Lottiidae</taxon>
        <taxon>Lottia</taxon>
    </lineage>
</organism>